<name>A0A1M7S5Q5_9FIRM</name>
<gene>
    <name evidence="2" type="ORF">SAMN02745215_00579</name>
</gene>
<evidence type="ECO:0000313" key="2">
    <source>
        <dbReference type="EMBL" id="SHN53734.1"/>
    </source>
</evidence>
<evidence type="ECO:0000313" key="3">
    <source>
        <dbReference type="Proteomes" id="UP000184010"/>
    </source>
</evidence>
<dbReference type="STRING" id="1121395.SAMN02745215_00579"/>
<dbReference type="Pfam" id="PF00144">
    <property type="entry name" value="Beta-lactamase"/>
    <property type="match status" value="1"/>
</dbReference>
<protein>
    <submittedName>
        <fullName evidence="2">CubicO group peptidase, beta-lactamase class C family</fullName>
    </submittedName>
</protein>
<dbReference type="PANTHER" id="PTHR43283:SF7">
    <property type="entry name" value="BETA-LACTAMASE-RELATED DOMAIN-CONTAINING PROTEIN"/>
    <property type="match status" value="1"/>
</dbReference>
<dbReference type="SUPFAM" id="SSF56601">
    <property type="entry name" value="beta-lactamase/transpeptidase-like"/>
    <property type="match status" value="1"/>
</dbReference>
<proteinExistence type="predicted"/>
<organism evidence="2 3">
    <name type="scientific">Desulfitobacterium chlororespirans DSM 11544</name>
    <dbReference type="NCBI Taxonomy" id="1121395"/>
    <lineage>
        <taxon>Bacteria</taxon>
        <taxon>Bacillati</taxon>
        <taxon>Bacillota</taxon>
        <taxon>Clostridia</taxon>
        <taxon>Eubacteriales</taxon>
        <taxon>Desulfitobacteriaceae</taxon>
        <taxon>Desulfitobacterium</taxon>
    </lineage>
</organism>
<dbReference type="RefSeq" id="WP_072771170.1">
    <property type="nucleotide sequence ID" value="NZ_FRDN01000003.1"/>
</dbReference>
<dbReference type="AlphaFoldDB" id="A0A1M7S5Q5"/>
<dbReference type="PROSITE" id="PS51257">
    <property type="entry name" value="PROKAR_LIPOPROTEIN"/>
    <property type="match status" value="1"/>
</dbReference>
<reference evidence="3" key="1">
    <citation type="submission" date="2016-12" db="EMBL/GenBank/DDBJ databases">
        <authorList>
            <person name="Varghese N."/>
            <person name="Submissions S."/>
        </authorList>
    </citation>
    <scope>NUCLEOTIDE SEQUENCE [LARGE SCALE GENOMIC DNA]</scope>
    <source>
        <strain evidence="3">DSM 11544</strain>
    </source>
</reference>
<dbReference type="EMBL" id="FRDN01000003">
    <property type="protein sequence ID" value="SHN53734.1"/>
    <property type="molecule type" value="Genomic_DNA"/>
</dbReference>
<sequence length="363" mass="41018">MKSKILLLMAMLIGCVYLTGCGRIAEPDQGTVMEERDQQNPEQQDVFVWEWQYGAPEDHGLNGDTLESLHSTYDTTQILASVIFKDGHIVDEYYKDSYDKASLFLLHSCSKSVTSALIGIAIDKGYIESVDVPISEYFPQILESDDNRLKQITLGHLLTNTSGFDSSDTEYWREWRNSENWVDFVLNRPITSTPGTVFSYSTGNTHLLAAILQKATGKTAYEFGKEFLFDLIGMDSVQCNMDSQGISDGGNGFSMTVYDMVKLGLLYHNGGLWGEQQIISREWVEESTRLQFKRSSGTADYGYQWWVRTFGEEQYDAFFAQGHGGQYIFVIPELELIIAFTSNHNGSSDMYWQFVNDIVAASD</sequence>
<dbReference type="Proteomes" id="UP000184010">
    <property type="component" value="Unassembled WGS sequence"/>
</dbReference>
<keyword evidence="3" id="KW-1185">Reference proteome</keyword>
<dbReference type="Gene3D" id="3.40.710.10">
    <property type="entry name" value="DD-peptidase/beta-lactamase superfamily"/>
    <property type="match status" value="1"/>
</dbReference>
<dbReference type="InterPro" id="IPR001466">
    <property type="entry name" value="Beta-lactam-related"/>
</dbReference>
<dbReference type="InterPro" id="IPR012338">
    <property type="entry name" value="Beta-lactam/transpept-like"/>
</dbReference>
<dbReference type="PANTHER" id="PTHR43283">
    <property type="entry name" value="BETA-LACTAMASE-RELATED"/>
    <property type="match status" value="1"/>
</dbReference>
<feature type="domain" description="Beta-lactamase-related" evidence="1">
    <location>
        <begin position="82"/>
        <end position="347"/>
    </location>
</feature>
<evidence type="ECO:0000259" key="1">
    <source>
        <dbReference type="Pfam" id="PF00144"/>
    </source>
</evidence>
<dbReference type="InterPro" id="IPR050789">
    <property type="entry name" value="Diverse_Enzym_Activities"/>
</dbReference>
<accession>A0A1M7S5Q5</accession>